<evidence type="ECO:0000313" key="4">
    <source>
        <dbReference type="Proteomes" id="UP000247702"/>
    </source>
</evidence>
<comment type="caution">
    <text evidence="2">The sequence shown here is derived from an EMBL/GenBank/DDBJ whole genome shotgun (WGS) entry which is preliminary data.</text>
</comment>
<keyword evidence="4" id="KW-1185">Reference proteome</keyword>
<protein>
    <submittedName>
        <fullName evidence="2">Uncharacterized protein</fullName>
    </submittedName>
</protein>
<dbReference type="Proteomes" id="UP000247702">
    <property type="component" value="Unassembled WGS sequence"/>
</dbReference>
<evidence type="ECO:0000256" key="1">
    <source>
        <dbReference type="SAM" id="MobiDB-lite"/>
    </source>
</evidence>
<dbReference type="Proteomes" id="UP000615446">
    <property type="component" value="Unassembled WGS sequence"/>
</dbReference>
<dbReference type="AlphaFoldDB" id="A0A2Z6SJI2"/>
<accession>A0A2Z6SJI2</accession>
<name>A0A2Z6SJI2_9GLOM</name>
<proteinExistence type="predicted"/>
<evidence type="ECO:0000313" key="3">
    <source>
        <dbReference type="EMBL" id="GES92665.1"/>
    </source>
</evidence>
<feature type="region of interest" description="Disordered" evidence="1">
    <location>
        <begin position="128"/>
        <end position="149"/>
    </location>
</feature>
<evidence type="ECO:0000313" key="2">
    <source>
        <dbReference type="EMBL" id="GBC10832.1"/>
    </source>
</evidence>
<organism evidence="2 4">
    <name type="scientific">Rhizophagus clarus</name>
    <dbReference type="NCBI Taxonomy" id="94130"/>
    <lineage>
        <taxon>Eukaryota</taxon>
        <taxon>Fungi</taxon>
        <taxon>Fungi incertae sedis</taxon>
        <taxon>Mucoromycota</taxon>
        <taxon>Glomeromycotina</taxon>
        <taxon>Glomeromycetes</taxon>
        <taxon>Glomerales</taxon>
        <taxon>Glomeraceae</taxon>
        <taxon>Rhizophagus</taxon>
    </lineage>
</organism>
<sequence length="161" mass="18498">MDKLEKTDKMLFDKVVFELEQENKKLVNRIELEKWISDGCLFEEDEDVLDLIEFKTREREACENGASITHSGLTGTGKSNSVTCRGHDDGSKICTSDRTTLMLRKTSSLITSTNWTWTTKFRGFRSGNISSPGKISERNDKRFGTTKSVESNHWVKQEYHH</sequence>
<gene>
    <name evidence="3" type="ORF">RCL2_001942900</name>
    <name evidence="2" type="ORF">RclHR1_09930007</name>
</gene>
<dbReference type="OrthoDB" id="2308014at2759"/>
<reference evidence="3" key="2">
    <citation type="submission" date="2019-10" db="EMBL/GenBank/DDBJ databases">
        <title>Conservation and host-specific expression of non-tandemly repeated heterogenous ribosome RNA gene in arbuscular mycorrhizal fungi.</title>
        <authorList>
            <person name="Maeda T."/>
            <person name="Kobayashi Y."/>
            <person name="Nakagawa T."/>
            <person name="Ezawa T."/>
            <person name="Yamaguchi K."/>
            <person name="Bino T."/>
            <person name="Nishimoto Y."/>
            <person name="Shigenobu S."/>
            <person name="Kawaguchi M."/>
        </authorList>
    </citation>
    <scope>NUCLEOTIDE SEQUENCE</scope>
    <source>
        <strain evidence="3">HR1</strain>
    </source>
</reference>
<dbReference type="EMBL" id="BEXD01004418">
    <property type="protein sequence ID" value="GBC10832.1"/>
    <property type="molecule type" value="Genomic_DNA"/>
</dbReference>
<reference evidence="2 4" key="1">
    <citation type="submission" date="2017-11" db="EMBL/GenBank/DDBJ databases">
        <title>The genome of Rhizophagus clarus HR1 reveals common genetic basis of auxotrophy among arbuscular mycorrhizal fungi.</title>
        <authorList>
            <person name="Kobayashi Y."/>
        </authorList>
    </citation>
    <scope>NUCLEOTIDE SEQUENCE [LARGE SCALE GENOMIC DNA]</scope>
    <source>
        <strain evidence="2 4">HR1</strain>
    </source>
</reference>
<dbReference type="EMBL" id="BLAL01000215">
    <property type="protein sequence ID" value="GES92665.1"/>
    <property type="molecule type" value="Genomic_DNA"/>
</dbReference>